<evidence type="ECO:0000313" key="1">
    <source>
        <dbReference type="EMBL" id="KAL2039867.1"/>
    </source>
</evidence>
<reference evidence="1 2" key="1">
    <citation type="submission" date="2024-09" db="EMBL/GenBank/DDBJ databases">
        <title>Rethinking Asexuality: The Enigmatic Case of Functional Sexual Genes in Lepraria (Stereocaulaceae).</title>
        <authorList>
            <person name="Doellman M."/>
            <person name="Sun Y."/>
            <person name="Barcenas-Pena A."/>
            <person name="Lumbsch H.T."/>
            <person name="Grewe F."/>
        </authorList>
    </citation>
    <scope>NUCLEOTIDE SEQUENCE [LARGE SCALE GENOMIC DNA]</scope>
    <source>
        <strain evidence="1 2">Mercado 3170</strain>
    </source>
</reference>
<organism evidence="1 2">
    <name type="scientific">Stereocaulon virgatum</name>
    <dbReference type="NCBI Taxonomy" id="373712"/>
    <lineage>
        <taxon>Eukaryota</taxon>
        <taxon>Fungi</taxon>
        <taxon>Dikarya</taxon>
        <taxon>Ascomycota</taxon>
        <taxon>Pezizomycotina</taxon>
        <taxon>Lecanoromycetes</taxon>
        <taxon>OSLEUM clade</taxon>
        <taxon>Lecanoromycetidae</taxon>
        <taxon>Lecanorales</taxon>
        <taxon>Lecanorineae</taxon>
        <taxon>Stereocaulaceae</taxon>
        <taxon>Stereocaulon</taxon>
    </lineage>
</organism>
<dbReference type="Proteomes" id="UP001590950">
    <property type="component" value="Unassembled WGS sequence"/>
</dbReference>
<proteinExistence type="predicted"/>
<comment type="caution">
    <text evidence="1">The sequence shown here is derived from an EMBL/GenBank/DDBJ whole genome shotgun (WGS) entry which is preliminary data.</text>
</comment>
<keyword evidence="2" id="KW-1185">Reference proteome</keyword>
<evidence type="ECO:0000313" key="2">
    <source>
        <dbReference type="Proteomes" id="UP001590950"/>
    </source>
</evidence>
<dbReference type="EMBL" id="JBEFKJ010000023">
    <property type="protein sequence ID" value="KAL2039867.1"/>
    <property type="molecule type" value="Genomic_DNA"/>
</dbReference>
<name>A0ABR4A1P3_9LECA</name>
<sequence>MNTPANAILLELLSQAVEQAHGHYGMVTLVQLNSTFGAMPINPDLKDLTLFGVSVGTFFMDGQFVVPQACTFPISGQYGFPSRLSFYTLL</sequence>
<accession>A0ABR4A1P3</accession>
<protein>
    <submittedName>
        <fullName evidence="1">Uncharacterized protein</fullName>
    </submittedName>
</protein>
<gene>
    <name evidence="1" type="ORF">N7G274_007268</name>
</gene>